<dbReference type="InParanoid" id="A0A7M7K9I7"/>
<evidence type="ECO:0000256" key="4">
    <source>
        <dbReference type="ARBA" id="ARBA00041057"/>
    </source>
</evidence>
<dbReference type="AlphaFoldDB" id="A0A7M7K9I7"/>
<comment type="similarity">
    <text evidence="1">Belongs to the ADP-ribosylglycohydrolase family.</text>
</comment>
<evidence type="ECO:0000256" key="11">
    <source>
        <dbReference type="ARBA" id="ARBA00049015"/>
    </source>
</evidence>
<dbReference type="PANTHER" id="PTHR16222:SF24">
    <property type="entry name" value="ADP-RIBOSYLHYDROLASE ARH3"/>
    <property type="match status" value="1"/>
</dbReference>
<dbReference type="KEGG" id="vde:111250843"/>
<evidence type="ECO:0000256" key="10">
    <source>
        <dbReference type="ARBA" id="ARBA00043193"/>
    </source>
</evidence>
<dbReference type="GO" id="GO:0046872">
    <property type="term" value="F:metal ion binding"/>
    <property type="evidence" value="ECO:0007669"/>
    <property type="project" value="UniProtKB-KW"/>
</dbReference>
<name>A0A7M7K9I7_VARDE</name>
<sequence length="435" mass="48182">MEIPRRRVGLVKDDREAKYIDKYVGCLQGVLVGDCLGAPFDSNFDDSHGADDSFDYDVTTYLNNIRTNSVLPGPSAGRNHRATKGGSGRGYYCYTDVTATTLCLAKSLIRKRRFEPADIATRLTNEYFENESLDSEYGDAVRDVFRKWKHDGVHGDERLYGPARQQFGGMGSFGSGAAMRTAPVAIFLKDDLDAMIETTILQAKMTHAHPTGICAAVLHALALRDALLAENSNGAFFDGVVLFDQLIERMEEIEEELDGFRPLTYKLHAARKLLLDAAFPEHPPVESADLVRLLGNDMTAQGSVVTALACYIFGCQENANFKLINKSDNAFMRTLEAALRCGGDADTIASMACSLVGARKGARIIPAIVLRQCQAVETVTKVIGPVKMILTTSHLENLSRFRRLSSRNVCHIRIRKMRLWYAKTKRESSALLYHL</sequence>
<keyword evidence="14" id="KW-1185">Reference proteome</keyword>
<organism evidence="13 14">
    <name type="scientific">Varroa destructor</name>
    <name type="common">Honeybee mite</name>
    <dbReference type="NCBI Taxonomy" id="109461"/>
    <lineage>
        <taxon>Eukaryota</taxon>
        <taxon>Metazoa</taxon>
        <taxon>Ecdysozoa</taxon>
        <taxon>Arthropoda</taxon>
        <taxon>Chelicerata</taxon>
        <taxon>Arachnida</taxon>
        <taxon>Acari</taxon>
        <taxon>Parasitiformes</taxon>
        <taxon>Mesostigmata</taxon>
        <taxon>Gamasina</taxon>
        <taxon>Dermanyssoidea</taxon>
        <taxon>Varroidae</taxon>
        <taxon>Varroa</taxon>
    </lineage>
</organism>
<dbReference type="SUPFAM" id="SSF101478">
    <property type="entry name" value="ADP-ribosylglycohydrolase"/>
    <property type="match status" value="1"/>
</dbReference>
<dbReference type="EnsemblMetazoa" id="XM_022806680">
    <property type="protein sequence ID" value="XP_022662415"/>
    <property type="gene ID" value="LOC111250843"/>
</dbReference>
<evidence type="ECO:0000256" key="12">
    <source>
        <dbReference type="PIRSR" id="PIRSR605502-1"/>
    </source>
</evidence>
<dbReference type="EC" id="3.2.1.143" evidence="2"/>
<evidence type="ECO:0000313" key="13">
    <source>
        <dbReference type="EnsemblMetazoa" id="XP_022662415"/>
    </source>
</evidence>
<keyword evidence="12" id="KW-0460">Magnesium</keyword>
<dbReference type="RefSeq" id="XP_022662416.1">
    <property type="nucleotide sequence ID" value="XM_022806681.1"/>
</dbReference>
<evidence type="ECO:0000256" key="3">
    <source>
        <dbReference type="ARBA" id="ARBA00022801"/>
    </source>
</evidence>
<dbReference type="Pfam" id="PF03747">
    <property type="entry name" value="ADP_ribosyl_GH"/>
    <property type="match status" value="1"/>
</dbReference>
<accession>A0A7M7K9I7</accession>
<feature type="binding site" evidence="12">
    <location>
        <position position="344"/>
    </location>
    <ligand>
        <name>Mg(2+)</name>
        <dbReference type="ChEBI" id="CHEBI:18420"/>
        <label>1</label>
    </ligand>
</feature>
<dbReference type="GeneID" id="111250843"/>
<dbReference type="OMA" id="NVCHIRI"/>
<dbReference type="InterPro" id="IPR050792">
    <property type="entry name" value="ADP-ribosylglycohydrolase"/>
</dbReference>
<reference evidence="13" key="1">
    <citation type="submission" date="2021-01" db="UniProtKB">
        <authorList>
            <consortium name="EnsemblMetazoa"/>
        </authorList>
    </citation>
    <scope>IDENTIFICATION</scope>
</reference>
<feature type="binding site" evidence="12">
    <location>
        <position position="96"/>
    </location>
    <ligand>
        <name>Mg(2+)</name>
        <dbReference type="ChEBI" id="CHEBI:18420"/>
        <label>1</label>
    </ligand>
</feature>
<evidence type="ECO:0000256" key="1">
    <source>
        <dbReference type="ARBA" id="ARBA00010702"/>
    </source>
</evidence>
<dbReference type="EnsemblMetazoa" id="XM_022806681">
    <property type="protein sequence ID" value="XP_022662416"/>
    <property type="gene ID" value="LOC111250843"/>
</dbReference>
<dbReference type="Gene3D" id="1.10.4080.10">
    <property type="entry name" value="ADP-ribosylation/Crystallin J1"/>
    <property type="match status" value="1"/>
</dbReference>
<dbReference type="RefSeq" id="XP_022662415.1">
    <property type="nucleotide sequence ID" value="XM_022806680.1"/>
</dbReference>
<protein>
    <recommendedName>
        <fullName evidence="4">ADP-ribosylhydrolase ARH3</fullName>
        <ecNumber evidence="2">3.2.1.143</ecNumber>
    </recommendedName>
    <alternativeName>
        <fullName evidence="5">ADP-ribose glycohydrolase ARH3</fullName>
    </alternativeName>
    <alternativeName>
        <fullName evidence="6">ADP-ribosylhydrolase 3</fullName>
    </alternativeName>
    <alternativeName>
        <fullName evidence="9">O-acetyl-ADP-ribose deacetylase ARH3</fullName>
    </alternativeName>
    <alternativeName>
        <fullName evidence="10">Poly(ADP-ribose) glycohydrolase ARH3</fullName>
    </alternativeName>
    <alternativeName>
        <fullName evidence="8">[Protein ADP-ribosylarginine] hydrolase-like protein 2</fullName>
    </alternativeName>
    <alternativeName>
        <fullName evidence="7">[Protein ADP-ribosylserine] hydrolase</fullName>
    </alternativeName>
</protein>
<evidence type="ECO:0000256" key="2">
    <source>
        <dbReference type="ARBA" id="ARBA00012255"/>
    </source>
</evidence>
<dbReference type="GO" id="GO:0005634">
    <property type="term" value="C:nucleus"/>
    <property type="evidence" value="ECO:0007669"/>
    <property type="project" value="TreeGrafter"/>
</dbReference>
<feature type="binding site" evidence="12">
    <location>
        <position position="347"/>
    </location>
    <ligand>
        <name>Mg(2+)</name>
        <dbReference type="ChEBI" id="CHEBI:18420"/>
        <label>1</label>
    </ligand>
</feature>
<dbReference type="GO" id="GO:0004649">
    <property type="term" value="F:poly(ADP-ribose) glycohydrolase activity"/>
    <property type="evidence" value="ECO:0007669"/>
    <property type="project" value="UniProtKB-EC"/>
</dbReference>
<dbReference type="Proteomes" id="UP000594260">
    <property type="component" value="Unplaced"/>
</dbReference>
<dbReference type="OrthoDB" id="410104at2759"/>
<keyword evidence="12" id="KW-0479">Metal-binding</keyword>
<feature type="binding site" evidence="12">
    <location>
        <position position="346"/>
    </location>
    <ligand>
        <name>Mg(2+)</name>
        <dbReference type="ChEBI" id="CHEBI:18420"/>
        <label>1</label>
    </ligand>
</feature>
<feature type="binding site" evidence="12">
    <location>
        <position position="95"/>
    </location>
    <ligand>
        <name>Mg(2+)</name>
        <dbReference type="ChEBI" id="CHEBI:18420"/>
        <label>1</label>
    </ligand>
</feature>
<proteinExistence type="inferred from homology"/>
<evidence type="ECO:0000256" key="9">
    <source>
        <dbReference type="ARBA" id="ARBA00043187"/>
    </source>
</evidence>
<evidence type="ECO:0000313" key="14">
    <source>
        <dbReference type="Proteomes" id="UP000594260"/>
    </source>
</evidence>
<dbReference type="PANTHER" id="PTHR16222">
    <property type="entry name" value="ADP-RIBOSYLGLYCOHYDROLASE"/>
    <property type="match status" value="1"/>
</dbReference>
<evidence type="ECO:0000256" key="6">
    <source>
        <dbReference type="ARBA" id="ARBA00042471"/>
    </source>
</evidence>
<keyword evidence="3" id="KW-0378">Hydrolase</keyword>
<dbReference type="GO" id="GO:0005739">
    <property type="term" value="C:mitochondrion"/>
    <property type="evidence" value="ECO:0007669"/>
    <property type="project" value="TreeGrafter"/>
</dbReference>
<evidence type="ECO:0000256" key="5">
    <source>
        <dbReference type="ARBA" id="ARBA00042398"/>
    </source>
</evidence>
<evidence type="ECO:0000256" key="8">
    <source>
        <dbReference type="ARBA" id="ARBA00042850"/>
    </source>
</evidence>
<comment type="catalytic activity">
    <reaction evidence="11">
        <text>alpha-NAD(+) + H2O = ADP-D-ribose + nicotinamide + H(+)</text>
        <dbReference type="Rhea" id="RHEA:68792"/>
        <dbReference type="ChEBI" id="CHEBI:15377"/>
        <dbReference type="ChEBI" id="CHEBI:15378"/>
        <dbReference type="ChEBI" id="CHEBI:17154"/>
        <dbReference type="ChEBI" id="CHEBI:57967"/>
        <dbReference type="ChEBI" id="CHEBI:77017"/>
    </reaction>
</comment>
<evidence type="ECO:0000256" key="7">
    <source>
        <dbReference type="ARBA" id="ARBA00042722"/>
    </source>
</evidence>
<comment type="cofactor">
    <cofactor evidence="12">
        <name>Mg(2+)</name>
        <dbReference type="ChEBI" id="CHEBI:18420"/>
    </cofactor>
    <text evidence="12">Binds 2 magnesium ions per subunit.</text>
</comment>
<dbReference type="InterPro" id="IPR005502">
    <property type="entry name" value="Ribosyl_crysJ1"/>
</dbReference>
<dbReference type="InterPro" id="IPR036705">
    <property type="entry name" value="Ribosyl_crysJ1_sf"/>
</dbReference>